<sequence length="1095" mass="122889">MSQKIHRYYTLQTYYNLHHGTTGKEGGERQEEMVKYMEAIQLEFKCCGASSAADWYSVSPFSGYVQDGPYVPFSCVVTGEITGHSLQYERTVHPLGCASAVGESIYPITYPKMTNCAKVDFILTLSLLIISFLNRYLKHRSVKLSPNPPKERKQISNFQLLRAIQGTTLFARPDELNTDHSSSNKNKTKKSYNLDWVLTDNNQLNSENISRVYKRRLDMPGQIKTSKFRRILRSYAPLIEATLYTDGDCKHEVEGNDYYGGFIATMFRAACCGLLGFLASHIIVLSFLRKYKDVPKEGDIAKRNFTTSTDEEQLETLEEMMFLTSVALRVCFIIAAIVSRRFRCFLILLGPNLALNAGQSFIAAELTSVAVVGPVRELATNLRAAGETLHCLMQLSSNISSDANNMLKPISEKKPMQEEEDEGDEDEDSRIGNATHGNTTSPSKKKRLKQVAYGKVKSLADFNNFFTRVIKLASKGIAKGSTKMLNLTLRMQDGLLLDPYTEPVSTTPAPEKDHKFSNEEAKEIDATNAGVGEAFQRHLEEMDITEKERMRRKARAFQKSINNALSNLNVDINSTDMINRAVDLGHKIDRNMRDRLLKACMMMKQGKVEQCNKAAVVACYTIQRDVISTTRLPLFFVGPWCASQVTKGGACPTAEAIESAKKDCSGIGYSLGLLDGFGAQFAVAQAGLKEFAKSFQLGVKMKKVKETAKQILSLRSDTKDALEQLSYMTLDATRGAYAIAFLLATLMKLIFLLLLVKTQAYITNYLTKMDFDNIYVEGVFEEIDEQRKKSGKMYLLPLKKFEKKAVFWKKIGYTRTEWTRSITSLVKSSVLGIGLTFLFAADEYLHGILQVLDIVTQGDIALGGSTKSSDPNAGIKFREGDGFAAALIKGIVEGFLSLSNIDLSYKLSDCAPRVVVSSPELKGRFILLWTVLFLLGAFSGYLLRLRHIIVGFFYPLAHRKRQMHLYNVMLANRARELGTNKNLLIQRVKENQLQREVQELSKPTNISQLAPKFAAKFMKAKATCVICQNAQKIGPEIYVCPIDGCAMCRQCQQQICDEPQFCVACLDRDEDSIDDSLLKLEEMYKEKTKKRPDMF</sequence>
<keyword evidence="3 6" id="KW-1133">Transmembrane helix</keyword>
<evidence type="ECO:0000256" key="3">
    <source>
        <dbReference type="ARBA" id="ARBA00022989"/>
    </source>
</evidence>
<dbReference type="AlphaFoldDB" id="A0A0R3SPK3"/>
<evidence type="ECO:0000256" key="1">
    <source>
        <dbReference type="ARBA" id="ARBA00004141"/>
    </source>
</evidence>
<dbReference type="OrthoDB" id="5985669at2759"/>
<dbReference type="SUPFAM" id="SSF48652">
    <property type="entry name" value="Tetraspanin"/>
    <property type="match status" value="1"/>
</dbReference>
<keyword evidence="4 6" id="KW-0472">Membrane</keyword>
<feature type="transmembrane region" description="Helical" evidence="6">
    <location>
        <begin position="320"/>
        <end position="338"/>
    </location>
</feature>
<dbReference type="Pfam" id="PF07782">
    <property type="entry name" value="DC_STAMP"/>
    <property type="match status" value="1"/>
</dbReference>
<dbReference type="STRING" id="6216.A0A0R3SPK3"/>
<dbReference type="InterPro" id="IPR012858">
    <property type="entry name" value="DC_STAMP-like"/>
</dbReference>
<organism evidence="10">
    <name type="scientific">Hymenolepis diminuta</name>
    <name type="common">Rat tapeworm</name>
    <dbReference type="NCBI Taxonomy" id="6216"/>
    <lineage>
        <taxon>Eukaryota</taxon>
        <taxon>Metazoa</taxon>
        <taxon>Spiralia</taxon>
        <taxon>Lophotrochozoa</taxon>
        <taxon>Platyhelminthes</taxon>
        <taxon>Cestoda</taxon>
        <taxon>Eucestoda</taxon>
        <taxon>Cyclophyllidea</taxon>
        <taxon>Hymenolepididae</taxon>
        <taxon>Hymenolepis</taxon>
    </lineage>
</organism>
<keyword evidence="2 6" id="KW-0812">Transmembrane</keyword>
<feature type="transmembrane region" description="Helical" evidence="6">
    <location>
        <begin position="736"/>
        <end position="756"/>
    </location>
</feature>
<feature type="domain" description="Dendritic cell-specific transmembrane protein-like" evidence="7">
    <location>
        <begin position="771"/>
        <end position="966"/>
    </location>
</feature>
<evidence type="ECO:0000313" key="8">
    <source>
        <dbReference type="EMBL" id="VDL59220.1"/>
    </source>
</evidence>
<gene>
    <name evidence="8" type="ORF">HDID_LOCUS6902</name>
</gene>
<dbReference type="EMBL" id="UYSG01010887">
    <property type="protein sequence ID" value="VDL59220.1"/>
    <property type="molecule type" value="Genomic_DNA"/>
</dbReference>
<dbReference type="Gene3D" id="1.10.1450.10">
    <property type="entry name" value="Tetraspanin"/>
    <property type="match status" value="1"/>
</dbReference>
<proteinExistence type="predicted"/>
<feature type="transmembrane region" description="Helical" evidence="6">
    <location>
        <begin position="266"/>
        <end position="288"/>
    </location>
</feature>
<evidence type="ECO:0000256" key="6">
    <source>
        <dbReference type="SAM" id="Phobius"/>
    </source>
</evidence>
<reference evidence="8 9" key="2">
    <citation type="submission" date="2018-11" db="EMBL/GenBank/DDBJ databases">
        <authorList>
            <consortium name="Pathogen Informatics"/>
        </authorList>
    </citation>
    <scope>NUCLEOTIDE SEQUENCE [LARGE SCALE GENOMIC DNA]</scope>
</reference>
<dbReference type="PANTHER" id="PTHR21041:SF17">
    <property type="entry name" value="E3 UBIQUITIN-PROTEIN LIGASE DCST1"/>
    <property type="match status" value="1"/>
</dbReference>
<protein>
    <submittedName>
        <fullName evidence="10">DC_STAMP domain-containing protein</fullName>
    </submittedName>
</protein>
<dbReference type="InterPro" id="IPR051856">
    <property type="entry name" value="CSR-E3_Ligase_Protein"/>
</dbReference>
<dbReference type="GO" id="GO:0016020">
    <property type="term" value="C:membrane"/>
    <property type="evidence" value="ECO:0007669"/>
    <property type="project" value="UniProtKB-SubCell"/>
</dbReference>
<evidence type="ECO:0000256" key="4">
    <source>
        <dbReference type="ARBA" id="ARBA00023136"/>
    </source>
</evidence>
<name>A0A0R3SPK3_HYMDI</name>
<feature type="compositionally biased region" description="Acidic residues" evidence="5">
    <location>
        <begin position="418"/>
        <end position="428"/>
    </location>
</feature>
<reference evidence="10" key="1">
    <citation type="submission" date="2017-02" db="UniProtKB">
        <authorList>
            <consortium name="WormBaseParasite"/>
        </authorList>
    </citation>
    <scope>IDENTIFICATION</scope>
</reference>
<dbReference type="InterPro" id="IPR008952">
    <property type="entry name" value="Tetraspanin_EC2_sf"/>
</dbReference>
<dbReference type="PANTHER" id="PTHR21041">
    <property type="entry name" value="DENDRITIC CELL-SPECIFIC TRANSMEMBRANE PROTEIN"/>
    <property type="match status" value="1"/>
</dbReference>
<evidence type="ECO:0000256" key="2">
    <source>
        <dbReference type="ARBA" id="ARBA00022692"/>
    </source>
</evidence>
<dbReference type="Proteomes" id="UP000274504">
    <property type="component" value="Unassembled WGS sequence"/>
</dbReference>
<feature type="transmembrane region" description="Helical" evidence="6">
    <location>
        <begin position="925"/>
        <end position="943"/>
    </location>
</feature>
<evidence type="ECO:0000259" key="7">
    <source>
        <dbReference type="Pfam" id="PF07782"/>
    </source>
</evidence>
<dbReference type="WBParaSite" id="HDID_0000690401-mRNA-1">
    <property type="protein sequence ID" value="HDID_0000690401-mRNA-1"/>
    <property type="gene ID" value="HDID_0000690401"/>
</dbReference>
<evidence type="ECO:0000313" key="10">
    <source>
        <dbReference type="WBParaSite" id="HDID_0000690401-mRNA-1"/>
    </source>
</evidence>
<evidence type="ECO:0000256" key="5">
    <source>
        <dbReference type="SAM" id="MobiDB-lite"/>
    </source>
</evidence>
<comment type="subcellular location">
    <subcellularLocation>
        <location evidence="1">Membrane</location>
        <topology evidence="1">Multi-pass membrane protein</topology>
    </subcellularLocation>
</comment>
<accession>A0A0R3SPK3</accession>
<evidence type="ECO:0000313" key="9">
    <source>
        <dbReference type="Proteomes" id="UP000274504"/>
    </source>
</evidence>
<feature type="region of interest" description="Disordered" evidence="5">
    <location>
        <begin position="412"/>
        <end position="448"/>
    </location>
</feature>